<comment type="similarity">
    <text evidence="1 5">Belongs to the acetyltransferase family. RimI subfamily.</text>
</comment>
<dbReference type="SUPFAM" id="SSF55729">
    <property type="entry name" value="Acyl-CoA N-acyltransferases (Nat)"/>
    <property type="match status" value="1"/>
</dbReference>
<dbReference type="InterPro" id="IPR016181">
    <property type="entry name" value="Acyl_CoA_acyltransferase"/>
</dbReference>
<dbReference type="HAMAP" id="MF_02210">
    <property type="entry name" value="RimI"/>
    <property type="match status" value="1"/>
</dbReference>
<evidence type="ECO:0000256" key="5">
    <source>
        <dbReference type="HAMAP-Rule" id="MF_02210"/>
    </source>
</evidence>
<dbReference type="PROSITE" id="PS51186">
    <property type="entry name" value="GNAT"/>
    <property type="match status" value="1"/>
</dbReference>
<comment type="subcellular location">
    <subcellularLocation>
        <location evidence="5">Cytoplasm</location>
    </subcellularLocation>
</comment>
<protein>
    <recommendedName>
        <fullName evidence="5">[Ribosomal protein bS18]-alanine N-acetyltransferase</fullName>
        <ecNumber evidence="5">2.3.1.266</ecNumber>
    </recommendedName>
</protein>
<dbReference type="InterPro" id="IPR006464">
    <property type="entry name" value="AcTrfase_RimI/Ard1"/>
</dbReference>
<gene>
    <name evidence="5" type="primary">rimI</name>
    <name evidence="7" type="ORF">HNQ70_000539</name>
</gene>
<dbReference type="CDD" id="cd04301">
    <property type="entry name" value="NAT_SF"/>
    <property type="match status" value="1"/>
</dbReference>
<reference evidence="7 8" key="1">
    <citation type="submission" date="2020-08" db="EMBL/GenBank/DDBJ databases">
        <title>Genomic Encyclopedia of Type Strains, Phase IV (KMG-IV): sequencing the most valuable type-strain genomes for metagenomic binning, comparative biology and taxonomic classification.</title>
        <authorList>
            <person name="Goeker M."/>
        </authorList>
    </citation>
    <scope>NUCLEOTIDE SEQUENCE [LARGE SCALE GENOMIC DNA]</scope>
    <source>
        <strain evidence="7 8">DSM 29781</strain>
    </source>
</reference>
<feature type="domain" description="N-acetyltransferase" evidence="6">
    <location>
        <begin position="11"/>
        <end position="161"/>
    </location>
</feature>
<proteinExistence type="inferred from homology"/>
<comment type="catalytic activity">
    <reaction evidence="5">
        <text>N-terminal L-alanyl-[ribosomal protein bS18] + acetyl-CoA = N-terminal N(alpha)-acetyl-L-alanyl-[ribosomal protein bS18] + CoA + H(+)</text>
        <dbReference type="Rhea" id="RHEA:43756"/>
        <dbReference type="Rhea" id="RHEA-COMP:10676"/>
        <dbReference type="Rhea" id="RHEA-COMP:10677"/>
        <dbReference type="ChEBI" id="CHEBI:15378"/>
        <dbReference type="ChEBI" id="CHEBI:57287"/>
        <dbReference type="ChEBI" id="CHEBI:57288"/>
        <dbReference type="ChEBI" id="CHEBI:64718"/>
        <dbReference type="ChEBI" id="CHEBI:83683"/>
        <dbReference type="EC" id="2.3.1.266"/>
    </reaction>
</comment>
<organism evidence="7 8">
    <name type="scientific">Quisquiliibacterium transsilvanicum</name>
    <dbReference type="NCBI Taxonomy" id="1549638"/>
    <lineage>
        <taxon>Bacteria</taxon>
        <taxon>Pseudomonadati</taxon>
        <taxon>Pseudomonadota</taxon>
        <taxon>Betaproteobacteria</taxon>
        <taxon>Burkholderiales</taxon>
        <taxon>Burkholderiaceae</taxon>
        <taxon>Quisquiliibacterium</taxon>
    </lineage>
</organism>
<evidence type="ECO:0000256" key="1">
    <source>
        <dbReference type="ARBA" id="ARBA00005395"/>
    </source>
</evidence>
<feature type="binding site" evidence="5">
    <location>
        <position position="121"/>
    </location>
    <ligand>
        <name>acetyl-CoA</name>
        <dbReference type="ChEBI" id="CHEBI:57288"/>
    </ligand>
</feature>
<dbReference type="RefSeq" id="WP_343060604.1">
    <property type="nucleotide sequence ID" value="NZ_BAABEW010000004.1"/>
</dbReference>
<comment type="caution">
    <text evidence="7">The sequence shown here is derived from an EMBL/GenBank/DDBJ whole genome shotgun (WGS) entry which is preliminary data.</text>
</comment>
<keyword evidence="8" id="KW-1185">Reference proteome</keyword>
<comment type="function">
    <text evidence="5">Acetylates the N-terminal alanine of ribosomal protein bS18.</text>
</comment>
<keyword evidence="3 5" id="KW-0808">Transferase</keyword>
<keyword evidence="2 5" id="KW-0963">Cytoplasm</keyword>
<dbReference type="NCBIfam" id="TIGR01575">
    <property type="entry name" value="rimI"/>
    <property type="match status" value="1"/>
</dbReference>
<name>A0A7W8HG44_9BURK</name>
<evidence type="ECO:0000256" key="4">
    <source>
        <dbReference type="ARBA" id="ARBA00023315"/>
    </source>
</evidence>
<dbReference type="Proteomes" id="UP000532440">
    <property type="component" value="Unassembled WGS sequence"/>
</dbReference>
<evidence type="ECO:0000313" key="7">
    <source>
        <dbReference type="EMBL" id="MBB5270555.1"/>
    </source>
</evidence>
<feature type="active site" description="Proton acceptor" evidence="5">
    <location>
        <position position="116"/>
    </location>
</feature>
<dbReference type="PANTHER" id="PTHR43420">
    <property type="entry name" value="ACETYLTRANSFERASE"/>
    <property type="match status" value="1"/>
</dbReference>
<evidence type="ECO:0000256" key="3">
    <source>
        <dbReference type="ARBA" id="ARBA00022679"/>
    </source>
</evidence>
<dbReference type="GO" id="GO:0005737">
    <property type="term" value="C:cytoplasm"/>
    <property type="evidence" value="ECO:0007669"/>
    <property type="project" value="UniProtKB-SubCell"/>
</dbReference>
<feature type="active site" description="Proton donor" evidence="5">
    <location>
        <position position="128"/>
    </location>
</feature>
<accession>A0A7W8HG44</accession>
<evidence type="ECO:0000313" key="8">
    <source>
        <dbReference type="Proteomes" id="UP000532440"/>
    </source>
</evidence>
<dbReference type="Pfam" id="PF00583">
    <property type="entry name" value="Acetyltransf_1"/>
    <property type="match status" value="1"/>
</dbReference>
<dbReference type="Gene3D" id="3.40.630.30">
    <property type="match status" value="1"/>
</dbReference>
<dbReference type="PANTHER" id="PTHR43420:SF51">
    <property type="entry name" value="PEPTIDYL-LYSINE N-ACETYLTRANSFERASE YIAC"/>
    <property type="match status" value="1"/>
</dbReference>
<dbReference type="EMBL" id="JACHGB010000001">
    <property type="protein sequence ID" value="MBB5270555.1"/>
    <property type="molecule type" value="Genomic_DNA"/>
</dbReference>
<dbReference type="AlphaFoldDB" id="A0A7W8HG44"/>
<evidence type="ECO:0000259" key="6">
    <source>
        <dbReference type="PROSITE" id="PS51186"/>
    </source>
</evidence>
<dbReference type="GO" id="GO:0008999">
    <property type="term" value="F:protein-N-terminal-alanine acetyltransferase activity"/>
    <property type="evidence" value="ECO:0007669"/>
    <property type="project" value="UniProtKB-UniRule"/>
</dbReference>
<sequence length="163" mass="17669">MSALQASAAALRARAMTVVDLERVMEIETAVYPFPWTRGNFSDSLKAGHDAWVFESAAGAPAGIVGYAIVMWLPDEIHLLNISVDAAFQGRRHGRAMLDWLCGDARARGARSILLEVRPSNAAARALYAARGFAQVGLRRGYYPAADGAREDALVLRRELGRG</sequence>
<comment type="caution">
    <text evidence="5">Lacks conserved residue(s) required for the propagation of feature annotation.</text>
</comment>
<dbReference type="InterPro" id="IPR000182">
    <property type="entry name" value="GNAT_dom"/>
</dbReference>
<keyword evidence="4 5" id="KW-0012">Acyltransferase</keyword>
<dbReference type="InterPro" id="IPR043690">
    <property type="entry name" value="RimI"/>
</dbReference>
<dbReference type="EC" id="2.3.1.266" evidence="5"/>
<dbReference type="InterPro" id="IPR050680">
    <property type="entry name" value="YpeA/RimI_acetyltransf"/>
</dbReference>
<evidence type="ECO:0000256" key="2">
    <source>
        <dbReference type="ARBA" id="ARBA00022490"/>
    </source>
</evidence>